<evidence type="ECO:0000256" key="17">
    <source>
        <dbReference type="SAM" id="MobiDB-lite"/>
    </source>
</evidence>
<keyword evidence="8 16" id="KW-0547">Nucleotide-binding</keyword>
<dbReference type="InterPro" id="IPR000403">
    <property type="entry name" value="PI3/4_kinase_cat_dom"/>
</dbReference>
<dbReference type="SUPFAM" id="SSF56112">
    <property type="entry name" value="Protein kinase-like (PK-like)"/>
    <property type="match status" value="1"/>
</dbReference>
<dbReference type="InterPro" id="IPR003152">
    <property type="entry name" value="FATC_dom"/>
</dbReference>
<sequence length="2948" mass="327823">MSGDVGLDEALELLDGSLTNRKKGLEDLTRILRVNQRNVNATSLADETYQTIYQVLFELIRADRSIWLSASARYSTTQATTADRLLNLATAVRLAVELGIRSISKETISSIIRHVLDTISVSRGGLCVPLALGYIRCLRAIASRQRHVEHLLSAEWSAIIQFCLDTLKEGHEYQGDARSGAEQRLSPAPALGLSHRSSRSGTNSRSQLKEFSASQESRAATKQIMDEIVATLALLSAVPNAPLPGKAQAIMKAMVDFLKSNPISRVSHQDSFVAINSVLQWSTTDNLDITKGNTTQLLRLIQHFWPTRVGGLRDEMLITLIYLQPYMSSLARQEQSPTIWNELSGLFEILRSEYSKRDHKDRLRLDHLRLAFSSTKKSEQPDIGNTLFALHSAGVTQEHSWAAVSILATVTGLLELQSPDGDELNNETIKSEPEDNNDIYEETARRPRKRQRLNHTRKEILAGVNIGSVGTKVCSLQVLSFVAQQQAMNNIQLGAIVDCVAEVCNDASAEVVTWAFVALCSCALQQVATGNMIEAKWQAVWTMACRALSDVDSCRAASHLLCVLIYRRVVPQSSIAELIQAIATSMDTSGPSIAADSVFCLLDILLERSWRLNPGSSSALKESILQWLSRRYTPSMFDDKIQCHIHFRTQPSDIVRLINACIGHSCHRTSHNELRCWTKIGQAWTVYRTQDELIAYLLLEDRDHDSWLANLDGNCNATQTSLQIGSIQDESIVLTRYISDVQKAQELWLRWRDDRARSIGSDRVVFLYQAICTIAFSVYDSAFQDERRQLQLKELLEKLLFSVVTFLSTTDCTQEIFDNVITSATCHLPGLHVSDTRPAAVSQAQDMLCCHLSLAIQGRRREQASYGKEIGDMDLDDEFESQHSRNLGDAGISCDELGNDAQMKYSILALRANTALYALAVSSTVSFRQDTAPQSQTPARMVVDYIKSLSAADLIASRATLAVILQHDVPLDNEIAYTLLDDLADRILEAEEFDRSEPALCTILTVMSSLLPLLIQTEHEKLLSLGQDAYNYFVDAVEHDKLSAEGQRHFAAYLLQVCNIDADYGSEGAVQSARTSLFKLVQKGKISVQFYLANNVHSIFGHYVLSAHNQIFDDLQKNLTDEFACTEGLAIRLMYLSRLGAAWHTLLRQCVYYIFETAGLVKIAGSYAARCISELTTALGFDSAQRLFRLFASQLLYTWLAGEKRTLNSLPYAAFRYANLEELLRDNEAEVTAQLLMRGRDDGLHIMAKCVGVPPKDLALRSFAKIAAYTIAWDITDSSSTGVTNAAQEGKLRQLVGGKETEISIMAEQFPVIVGNFHASMQQEDVEDQWLEKRAAYGAAAKALARIKSHSYSARQLPLSQQPSFKSKFLPDQIERLCRRTGHDPVQPWDASSFALAARMLIDSIDRALGPLHSSQVLRKLRILISTAGNIACSGFPLQMLLHSIRPFLSESHCADDALGILKYLLEQGQSYLETEDPSLMHGFICVVILQMRAHSTTRQDSTTQETQHRETVQRMEAFQAWLVQYVARSSMQSGAHPDRTLFAKILETVHLPGTAQKDTAESALLLVLLRQLSQNEPLMERSRCIEALSLLTADFEVPMLIQEDCLNDGAACAQYADSLWLLSSLSKPGASFASWSGGVLGRAYAYTGVRRMNNNRDPKALAHAQKTAKEPTASSRATILRSLTDLLMASDRAQAGLADWTLRTISSNIEHDAERLAFEKMLPRSLVYAIQHGAPGYVPHTARAHLNIEQGGRSELRLALLSPNSVSDRDWCVGLASALCRLASHVPLLASLNALLASIAGLAEGLLPSIVHLVLADEIDREQISRIELSSALAQELGQQDEASRSRQRLLIRLVLYLRWQSWPGEATKADRIQWLEVDLLSAARAASRCGLPNAALLLAESIPPTTNNPKRSSGRVSLSQLQPAGIPNELLLSIFKQVEEPDSFYGVQQTASLGTVIERLDYEGNGLNSLMYQSAQMDGAMRSMHSTSADASMAMMPSLNAMDLHGLRYALLAGPLANTASSSAKMFDAARQLQQWDIQAPQNDSNPAAIRFSAFQELSRASDRAQIGSKLTTLLSTHVQHQLLSSAKLPSVEWYNTLASISGILDVVRTSGEQALKLRLGTQDGAQYHIDSARVEGTDELADDRATICSVLSRNLGLLRDMHFPPKAAKLFEAQALLSVAQMARKSDNLQKALSASTQLTLLSQKQQESGFRISAATALETSSVLWATGELEASVKMLKDVLAMKDSESQDLPVGESGVLAIIAGRLAEARLERPDDILQSYLKPAIEQLKGRTDGREAGNVFHAFATFCDQQLQNPSNIEEFSRISRMRQKKLKDLNDLETITKSSRKSSRDLKEAEQAERKARSWFEMDDEEYQKLSNSRDGYIHQSLQNYLRALHASNEHDISLLRFFAMWLENCDSPQANEVVARYLGTVPSWKFVVLNNQLMSRLASERTPFQTTLSKLITRIGVDHPHHIVHHIFAATRKPNHDDDLAAMSRWKAAQSIRHHLEQKTTSGPLLTKVFSANKDCQNLAWVSVDGINSSKVAVKDFPAVNRFVTRVKSLNVPPTIISIPLRPDRKYDNVPLIAHMDQVMGISGGISKPKSLGLRGTDGKIYKQLFKSSKNDDMRQDAIMEQIFEEASKMLRNHKTTRQRDLHVRAYKVIPLDNHSAVVEWVLNTKPIGDYLKPAHLTYYPQSIRSDEATRRVRTVENTSEEARVKEFRKICAQTPPVLRHFFLELFDDPDEWFAKRTAYTRTTAAISILGWVLGLGDRHCQNILLDEQTGEAVHIDLGVAFEAGRVLPIPEKVPFRLTRDIVDAMGVTKTEGVFRRCCEFTLEALREDKSSIMTLLNVLRYDPLVNWTVSPLRAKRMQEAMEMSKDGGGNDEDGSSKSREDEGGEAERALTVVETKLSKSLSTSATVNELIQQATDEKNLATLFAGWCAWF</sequence>
<comment type="caution">
    <text evidence="21">The sequence shown here is derived from an EMBL/GenBank/DDBJ whole genome shotgun (WGS) entry which is preliminary data.</text>
</comment>
<comment type="catalytic activity">
    <reaction evidence="14 16">
        <text>L-threonyl-[protein] + ATP = O-phospho-L-threonyl-[protein] + ADP + H(+)</text>
        <dbReference type="Rhea" id="RHEA:46608"/>
        <dbReference type="Rhea" id="RHEA-COMP:11060"/>
        <dbReference type="Rhea" id="RHEA-COMP:11605"/>
        <dbReference type="ChEBI" id="CHEBI:15378"/>
        <dbReference type="ChEBI" id="CHEBI:30013"/>
        <dbReference type="ChEBI" id="CHEBI:30616"/>
        <dbReference type="ChEBI" id="CHEBI:61977"/>
        <dbReference type="ChEBI" id="CHEBI:456216"/>
        <dbReference type="EC" id="2.7.11.1"/>
    </reaction>
</comment>
<dbReference type="EMBL" id="JAUTXT010000001">
    <property type="protein sequence ID" value="KAK3680137.1"/>
    <property type="molecule type" value="Genomic_DNA"/>
</dbReference>
<evidence type="ECO:0000313" key="21">
    <source>
        <dbReference type="EMBL" id="KAK3680137.1"/>
    </source>
</evidence>
<dbReference type="GO" id="GO:0005524">
    <property type="term" value="F:ATP binding"/>
    <property type="evidence" value="ECO:0007669"/>
    <property type="project" value="UniProtKB-KW"/>
</dbReference>
<dbReference type="InterPro" id="IPR038980">
    <property type="entry name" value="ATM_plant"/>
</dbReference>
<dbReference type="GO" id="GO:0035556">
    <property type="term" value="P:intracellular signal transduction"/>
    <property type="evidence" value="ECO:0007669"/>
    <property type="project" value="UniProtKB-ARBA"/>
</dbReference>
<comment type="subcellular location">
    <subcellularLocation>
        <location evidence="16">Chromosome</location>
        <location evidence="16">Telomere</location>
    </subcellularLocation>
    <subcellularLocation>
        <location evidence="1 16">Nucleus</location>
    </subcellularLocation>
</comment>
<evidence type="ECO:0000256" key="9">
    <source>
        <dbReference type="ARBA" id="ARBA00022763"/>
    </source>
</evidence>
<feature type="region of interest" description="Disordered" evidence="17">
    <location>
        <begin position="175"/>
        <end position="214"/>
    </location>
</feature>
<reference evidence="21" key="1">
    <citation type="submission" date="2023-07" db="EMBL/GenBank/DDBJ databases">
        <title>Black Yeasts Isolated from many extreme environments.</title>
        <authorList>
            <person name="Coleine C."/>
            <person name="Stajich J.E."/>
            <person name="Selbmann L."/>
        </authorList>
    </citation>
    <scope>NUCLEOTIDE SEQUENCE</scope>
    <source>
        <strain evidence="21">CCFEE 5485</strain>
    </source>
</reference>
<accession>A0AAE0WXV6</accession>
<feature type="region of interest" description="Disordered" evidence="17">
    <location>
        <begin position="2877"/>
        <end position="2905"/>
    </location>
</feature>
<evidence type="ECO:0000256" key="11">
    <source>
        <dbReference type="ARBA" id="ARBA00022840"/>
    </source>
</evidence>
<protein>
    <recommendedName>
        <fullName evidence="5 16">Serine/threonine-protein kinase Tel1</fullName>
        <ecNumber evidence="4 16">2.7.11.1</ecNumber>
    </recommendedName>
</protein>
<evidence type="ECO:0000256" key="13">
    <source>
        <dbReference type="ARBA" id="ARBA00025079"/>
    </source>
</evidence>
<dbReference type="Pfam" id="PF11640">
    <property type="entry name" value="TAN"/>
    <property type="match status" value="1"/>
</dbReference>
<organism evidence="21 22">
    <name type="scientific">Recurvomyces mirabilis</name>
    <dbReference type="NCBI Taxonomy" id="574656"/>
    <lineage>
        <taxon>Eukaryota</taxon>
        <taxon>Fungi</taxon>
        <taxon>Dikarya</taxon>
        <taxon>Ascomycota</taxon>
        <taxon>Pezizomycotina</taxon>
        <taxon>Dothideomycetes</taxon>
        <taxon>Dothideomycetidae</taxon>
        <taxon>Mycosphaerellales</taxon>
        <taxon>Teratosphaeriaceae</taxon>
        <taxon>Recurvomyces</taxon>
    </lineage>
</organism>
<evidence type="ECO:0000256" key="15">
    <source>
        <dbReference type="ARBA" id="ARBA00048679"/>
    </source>
</evidence>
<dbReference type="InterPro" id="IPR011009">
    <property type="entry name" value="Kinase-like_dom_sf"/>
</dbReference>
<feature type="compositionally biased region" description="Basic and acidic residues" evidence="17">
    <location>
        <begin position="2891"/>
        <end position="2905"/>
    </location>
</feature>
<comment type="function">
    <text evidence="13 16">Serine/threonine protein kinase which activates checkpoint signaling upon genotoxic stresses such as ionizing radiation (IR), ultraviolet light (UV), or DNA replication stalling, thereby acting as a DNA damage sensor. Recognizes the substrate consensus sequence [ST]-Q. Phosphorylates histone H2A to form H2AS128ph (gamma-H2A) at sites of DNA damage, involved in the regulation of DNA damage response mechanism. Required for the control of telomere length and genome stability.</text>
</comment>
<dbReference type="RefSeq" id="XP_064699497.1">
    <property type="nucleotide sequence ID" value="XM_064833228.1"/>
</dbReference>
<keyword evidence="22" id="KW-1185">Reference proteome</keyword>
<dbReference type="GO" id="GO:0004674">
    <property type="term" value="F:protein serine/threonine kinase activity"/>
    <property type="evidence" value="ECO:0007669"/>
    <property type="project" value="UniProtKB-KW"/>
</dbReference>
<comment type="catalytic activity">
    <reaction evidence="15">
        <text>L-seryl-[protein] + ATP = O-phospho-L-seryl-[protein] + ADP + H(+)</text>
        <dbReference type="Rhea" id="RHEA:17989"/>
        <dbReference type="Rhea" id="RHEA-COMP:9863"/>
        <dbReference type="Rhea" id="RHEA-COMP:11604"/>
        <dbReference type="ChEBI" id="CHEBI:15378"/>
        <dbReference type="ChEBI" id="CHEBI:29999"/>
        <dbReference type="ChEBI" id="CHEBI:30616"/>
        <dbReference type="ChEBI" id="CHEBI:83421"/>
        <dbReference type="ChEBI" id="CHEBI:456216"/>
        <dbReference type="EC" id="2.7.11.1"/>
    </reaction>
</comment>
<dbReference type="PROSITE" id="PS00916">
    <property type="entry name" value="PI3_4_KINASE_2"/>
    <property type="match status" value="1"/>
</dbReference>
<dbReference type="PANTHER" id="PTHR37079">
    <property type="entry name" value="SERINE/THREONINE-PROTEIN KINASE ATM"/>
    <property type="match status" value="1"/>
</dbReference>
<dbReference type="InterPro" id="IPR018936">
    <property type="entry name" value="PI3/4_kinase_CS"/>
</dbReference>
<dbReference type="Gene3D" id="3.30.1010.10">
    <property type="entry name" value="Phosphatidylinositol 3-kinase Catalytic Subunit, Chain A, domain 4"/>
    <property type="match status" value="1"/>
</dbReference>
<name>A0AAE0WXV6_9PEZI</name>
<evidence type="ECO:0000259" key="20">
    <source>
        <dbReference type="PROSITE" id="PS51190"/>
    </source>
</evidence>
<feature type="domain" description="FATC" evidence="20">
    <location>
        <begin position="2916"/>
        <end position="2948"/>
    </location>
</feature>
<evidence type="ECO:0000256" key="4">
    <source>
        <dbReference type="ARBA" id="ARBA00012513"/>
    </source>
</evidence>
<evidence type="ECO:0000259" key="19">
    <source>
        <dbReference type="PROSITE" id="PS51189"/>
    </source>
</evidence>
<dbReference type="PROSITE" id="PS51189">
    <property type="entry name" value="FAT"/>
    <property type="match status" value="1"/>
</dbReference>
<dbReference type="Gene3D" id="1.10.1070.11">
    <property type="entry name" value="Phosphatidylinositol 3-/4-kinase, catalytic domain"/>
    <property type="match status" value="1"/>
</dbReference>
<evidence type="ECO:0000256" key="12">
    <source>
        <dbReference type="ARBA" id="ARBA00023242"/>
    </source>
</evidence>
<dbReference type="GO" id="GO:0006281">
    <property type="term" value="P:DNA repair"/>
    <property type="evidence" value="ECO:0007669"/>
    <property type="project" value="InterPro"/>
</dbReference>
<gene>
    <name evidence="21" type="primary">TEL1</name>
    <name evidence="21" type="ORF">LTR78_000514</name>
</gene>
<dbReference type="Proteomes" id="UP001274830">
    <property type="component" value="Unassembled WGS sequence"/>
</dbReference>
<evidence type="ECO:0000256" key="14">
    <source>
        <dbReference type="ARBA" id="ARBA00047899"/>
    </source>
</evidence>
<dbReference type="SMART" id="SM01343">
    <property type="entry name" value="FATC"/>
    <property type="match status" value="1"/>
</dbReference>
<dbReference type="SMART" id="SM01342">
    <property type="entry name" value="TAN"/>
    <property type="match status" value="1"/>
</dbReference>
<dbReference type="InterPro" id="IPR044107">
    <property type="entry name" value="PIKKc_ATM"/>
</dbReference>
<dbReference type="GO" id="GO:0005634">
    <property type="term" value="C:nucleus"/>
    <property type="evidence" value="ECO:0007669"/>
    <property type="project" value="UniProtKB-SubCell"/>
</dbReference>
<keyword evidence="6 16" id="KW-0723">Serine/threonine-protein kinase</keyword>
<dbReference type="EC" id="2.7.11.1" evidence="4 16"/>
<keyword evidence="11 16" id="KW-0067">ATP-binding</keyword>
<dbReference type="CDD" id="cd05171">
    <property type="entry name" value="PIKKc_ATM"/>
    <property type="match status" value="1"/>
</dbReference>
<evidence type="ECO:0000256" key="3">
    <source>
        <dbReference type="ARBA" id="ARBA00011370"/>
    </source>
</evidence>
<dbReference type="Pfam" id="PF02260">
    <property type="entry name" value="FATC"/>
    <property type="match status" value="1"/>
</dbReference>
<evidence type="ECO:0000256" key="1">
    <source>
        <dbReference type="ARBA" id="ARBA00004123"/>
    </source>
</evidence>
<evidence type="ECO:0000256" key="5">
    <source>
        <dbReference type="ARBA" id="ARBA00014619"/>
    </source>
</evidence>
<evidence type="ECO:0000313" key="22">
    <source>
        <dbReference type="Proteomes" id="UP001274830"/>
    </source>
</evidence>
<dbReference type="InterPro" id="IPR014009">
    <property type="entry name" value="PIK_FAT"/>
</dbReference>
<dbReference type="GeneID" id="89957753"/>
<dbReference type="PROSITE" id="PS51190">
    <property type="entry name" value="FATC"/>
    <property type="match status" value="1"/>
</dbReference>
<dbReference type="SMART" id="SM00146">
    <property type="entry name" value="PI3Kc"/>
    <property type="match status" value="1"/>
</dbReference>
<keyword evidence="12 16" id="KW-0539">Nucleus</keyword>
<keyword evidence="16" id="KW-0158">Chromosome</keyword>
<comment type="similarity">
    <text evidence="2 16">Belongs to the PI3/PI4-kinase family. ATM subfamily.</text>
</comment>
<comment type="subunit">
    <text evidence="3">Associates with DNA double-strand breaks.</text>
</comment>
<evidence type="ECO:0000256" key="8">
    <source>
        <dbReference type="ARBA" id="ARBA00022741"/>
    </source>
</evidence>
<dbReference type="PANTHER" id="PTHR37079:SF4">
    <property type="entry name" value="SERINE_THREONINE-PROTEIN KINASE ATM"/>
    <property type="match status" value="1"/>
</dbReference>
<dbReference type="GO" id="GO:0000781">
    <property type="term" value="C:chromosome, telomeric region"/>
    <property type="evidence" value="ECO:0007669"/>
    <property type="project" value="UniProtKB-SubCell"/>
</dbReference>
<dbReference type="GO" id="GO:0006325">
    <property type="term" value="P:chromatin organization"/>
    <property type="evidence" value="ECO:0007669"/>
    <property type="project" value="UniProtKB-KW"/>
</dbReference>
<dbReference type="PROSITE" id="PS50290">
    <property type="entry name" value="PI3_4_KINASE_3"/>
    <property type="match status" value="1"/>
</dbReference>
<evidence type="ECO:0000256" key="7">
    <source>
        <dbReference type="ARBA" id="ARBA00022679"/>
    </source>
</evidence>
<dbReference type="InterPro" id="IPR021668">
    <property type="entry name" value="TAN"/>
</dbReference>
<evidence type="ECO:0000256" key="6">
    <source>
        <dbReference type="ARBA" id="ARBA00022527"/>
    </source>
</evidence>
<evidence type="ECO:0000256" key="10">
    <source>
        <dbReference type="ARBA" id="ARBA00022777"/>
    </source>
</evidence>
<dbReference type="InterPro" id="IPR036940">
    <property type="entry name" value="PI3/4_kinase_cat_sf"/>
</dbReference>
<keyword evidence="9 16" id="KW-0227">DNA damage</keyword>
<keyword evidence="16" id="KW-0156">Chromatin regulator</keyword>
<keyword evidence="7 16" id="KW-0808">Transferase</keyword>
<evidence type="ECO:0000256" key="16">
    <source>
        <dbReference type="RuleBase" id="RU365027"/>
    </source>
</evidence>
<dbReference type="Pfam" id="PF00454">
    <property type="entry name" value="PI3_PI4_kinase"/>
    <property type="match status" value="1"/>
</dbReference>
<keyword evidence="16" id="KW-0779">Telomere</keyword>
<evidence type="ECO:0000259" key="18">
    <source>
        <dbReference type="PROSITE" id="PS50290"/>
    </source>
</evidence>
<proteinExistence type="inferred from homology"/>
<keyword evidence="10 16" id="KW-0418">Kinase</keyword>
<feature type="domain" description="PI3K/PI4K catalytic" evidence="18">
    <location>
        <begin position="2592"/>
        <end position="2908"/>
    </location>
</feature>
<feature type="domain" description="FAT" evidence="19">
    <location>
        <begin position="1883"/>
        <end position="2489"/>
    </location>
</feature>
<evidence type="ECO:0000256" key="2">
    <source>
        <dbReference type="ARBA" id="ARBA00010769"/>
    </source>
</evidence>